<protein>
    <submittedName>
        <fullName evidence="2">Copper ABC transporter permease</fullName>
    </submittedName>
</protein>
<dbReference type="STRING" id="519442.Huta_0891"/>
<dbReference type="Pfam" id="PF12679">
    <property type="entry name" value="ABC2_membrane_2"/>
    <property type="match status" value="1"/>
</dbReference>
<dbReference type="RefSeq" id="WP_015788651.1">
    <property type="nucleotide sequence ID" value="NC_013158.1"/>
</dbReference>
<accession>C7NUR1</accession>
<feature type="transmembrane region" description="Helical" evidence="1">
    <location>
        <begin position="251"/>
        <end position="272"/>
    </location>
</feature>
<organism evidence="2 3">
    <name type="scientific">Halorhabdus utahensis (strain DSM 12940 / JCM 11049 / AX-2)</name>
    <dbReference type="NCBI Taxonomy" id="519442"/>
    <lineage>
        <taxon>Archaea</taxon>
        <taxon>Methanobacteriati</taxon>
        <taxon>Methanobacteriota</taxon>
        <taxon>Stenosarchaea group</taxon>
        <taxon>Halobacteria</taxon>
        <taxon>Halobacteriales</taxon>
        <taxon>Haloarculaceae</taxon>
        <taxon>Halorhabdus</taxon>
    </lineage>
</organism>
<keyword evidence="1" id="KW-1133">Transmembrane helix</keyword>
<dbReference type="GO" id="GO:0140359">
    <property type="term" value="F:ABC-type transporter activity"/>
    <property type="evidence" value="ECO:0007669"/>
    <property type="project" value="InterPro"/>
</dbReference>
<feature type="transmembrane region" description="Helical" evidence="1">
    <location>
        <begin position="171"/>
        <end position="196"/>
    </location>
</feature>
<dbReference type="GeneID" id="8383164"/>
<sequence length="278" mass="30095">MSQTLTVARNDFRDVRRSKLLWGVMGIYVAFTALILYAEGTASEPDLATALFGQFFMTTLLLPLVAIAGSYLAIAGERESNTVAFLLSQPTSRAAVVAGKFLSRSLLIVGSLLVAFVVGGIIAVVMYPSLELGVVGPFVVLSIVFVGAYVGPSVAISAMTDTRSRAIAGAAGFYVLTDVLIVFGNFSLVNALRFLFAETLGLELGQHFYDFVFNLTPAGSHLNTMYFIFDPSTYQQLPALDATQPFYLKPWFSVVILLAWTVVPLAIGYWRFRGAELG</sequence>
<proteinExistence type="predicted"/>
<dbReference type="GO" id="GO:0005886">
    <property type="term" value="C:plasma membrane"/>
    <property type="evidence" value="ECO:0007669"/>
    <property type="project" value="UniProtKB-SubCell"/>
</dbReference>
<keyword evidence="1" id="KW-0812">Transmembrane</keyword>
<dbReference type="PANTHER" id="PTHR43471:SF1">
    <property type="entry name" value="ABC TRANSPORTER PERMEASE PROTEIN NOSY-RELATED"/>
    <property type="match status" value="1"/>
</dbReference>
<feature type="transmembrane region" description="Helical" evidence="1">
    <location>
        <begin position="106"/>
        <end position="128"/>
    </location>
</feature>
<dbReference type="PANTHER" id="PTHR43471">
    <property type="entry name" value="ABC TRANSPORTER PERMEASE"/>
    <property type="match status" value="1"/>
</dbReference>
<dbReference type="HOGENOM" id="CLU_071765_0_0_2"/>
<feature type="transmembrane region" description="Helical" evidence="1">
    <location>
        <begin position="20"/>
        <end position="38"/>
    </location>
</feature>
<dbReference type="AlphaFoldDB" id="C7NUR1"/>
<gene>
    <name evidence="2" type="ordered locus">Huta_0891</name>
</gene>
<feature type="transmembrane region" description="Helical" evidence="1">
    <location>
        <begin position="134"/>
        <end position="159"/>
    </location>
</feature>
<feature type="transmembrane region" description="Helical" evidence="1">
    <location>
        <begin position="50"/>
        <end position="74"/>
    </location>
</feature>
<dbReference type="eggNOG" id="arCOG02438">
    <property type="taxonomic scope" value="Archaea"/>
</dbReference>
<evidence type="ECO:0000256" key="1">
    <source>
        <dbReference type="SAM" id="Phobius"/>
    </source>
</evidence>
<dbReference type="KEGG" id="hut:Huta_0891"/>
<name>C7NUR1_HALUD</name>
<evidence type="ECO:0000313" key="2">
    <source>
        <dbReference type="EMBL" id="ACV11074.1"/>
    </source>
</evidence>
<evidence type="ECO:0000313" key="3">
    <source>
        <dbReference type="Proteomes" id="UP000002071"/>
    </source>
</evidence>
<keyword evidence="1" id="KW-0472">Membrane</keyword>
<dbReference type="OrthoDB" id="86287at2157"/>
<keyword evidence="3" id="KW-1185">Reference proteome</keyword>
<reference evidence="2 3" key="1">
    <citation type="journal article" date="2009" name="Stand. Genomic Sci.">
        <title>Complete genome sequence of Halorhabdus utahensis type strain (AX-2).</title>
        <authorList>
            <person name="Anderson I."/>
            <person name="Tindall B.J."/>
            <person name="Pomrenke H."/>
            <person name="Goker M."/>
            <person name="Lapidus A."/>
            <person name="Nolan M."/>
            <person name="Copeland A."/>
            <person name="Glavina Del Rio T."/>
            <person name="Chen F."/>
            <person name="Tice H."/>
            <person name="Cheng J.F."/>
            <person name="Lucas S."/>
            <person name="Chertkov O."/>
            <person name="Bruce D."/>
            <person name="Brettin T."/>
            <person name="Detter J.C."/>
            <person name="Han C."/>
            <person name="Goodwin L."/>
            <person name="Land M."/>
            <person name="Hauser L."/>
            <person name="Chang Y.J."/>
            <person name="Jeffries C.D."/>
            <person name="Pitluck S."/>
            <person name="Pati A."/>
            <person name="Mavromatis K."/>
            <person name="Ivanova N."/>
            <person name="Ovchinnikova G."/>
            <person name="Chen A."/>
            <person name="Palaniappan K."/>
            <person name="Chain P."/>
            <person name="Rohde M."/>
            <person name="Bristow J."/>
            <person name="Eisen J.A."/>
            <person name="Markowitz V."/>
            <person name="Hugenholtz P."/>
            <person name="Kyrpides N.C."/>
            <person name="Klenk H.P."/>
        </authorList>
    </citation>
    <scope>NUCLEOTIDE SEQUENCE [LARGE SCALE GENOMIC DNA]</scope>
    <source>
        <strain evidence="3">DSM 12940 / JCM 11049 / AX-2</strain>
    </source>
</reference>
<dbReference type="EMBL" id="CP001687">
    <property type="protein sequence ID" value="ACV11074.1"/>
    <property type="molecule type" value="Genomic_DNA"/>
</dbReference>
<dbReference type="Proteomes" id="UP000002071">
    <property type="component" value="Chromosome"/>
</dbReference>